<dbReference type="GO" id="GO:0015935">
    <property type="term" value="C:small ribosomal subunit"/>
    <property type="evidence" value="ECO:0007669"/>
    <property type="project" value="InterPro"/>
</dbReference>
<protein>
    <recommendedName>
        <fullName evidence="7">Ribosomal protein S12</fullName>
    </recommendedName>
</protein>
<dbReference type="Pfam" id="PF00164">
    <property type="entry name" value="Ribosom_S12_S23"/>
    <property type="match status" value="1"/>
</dbReference>
<dbReference type="Proteomes" id="UP000191691">
    <property type="component" value="Unassembled WGS sequence"/>
</dbReference>
<dbReference type="EMBL" id="MOOB01000047">
    <property type="protein sequence ID" value="OQE80183.1"/>
    <property type="molecule type" value="Genomic_DNA"/>
</dbReference>
<comment type="similarity">
    <text evidence="1">Belongs to the universal ribosomal protein uS12 family.</text>
</comment>
<organism evidence="5 6">
    <name type="scientific">Penicillium nalgiovense</name>
    <dbReference type="NCBI Taxonomy" id="60175"/>
    <lineage>
        <taxon>Eukaryota</taxon>
        <taxon>Fungi</taxon>
        <taxon>Dikarya</taxon>
        <taxon>Ascomycota</taxon>
        <taxon>Pezizomycotina</taxon>
        <taxon>Eurotiomycetes</taxon>
        <taxon>Eurotiomycetidae</taxon>
        <taxon>Eurotiales</taxon>
        <taxon>Aspergillaceae</taxon>
        <taxon>Penicillium</taxon>
    </lineage>
</organism>
<dbReference type="InterPro" id="IPR005679">
    <property type="entry name" value="Ribosomal_uS12_bac"/>
</dbReference>
<accession>A0A1V6XYH1</accession>
<dbReference type="OMA" id="SQMKGVC"/>
<dbReference type="InterPro" id="IPR012340">
    <property type="entry name" value="NA-bd_OB-fold"/>
</dbReference>
<feature type="region of interest" description="Disordered" evidence="4">
    <location>
        <begin position="1"/>
        <end position="41"/>
    </location>
</feature>
<keyword evidence="6" id="KW-1185">Reference proteome</keyword>
<reference evidence="6" key="1">
    <citation type="journal article" date="2017" name="Nat. Microbiol.">
        <title>Global analysis of biosynthetic gene clusters reveals vast potential of secondary metabolite production in Penicillium species.</title>
        <authorList>
            <person name="Nielsen J.C."/>
            <person name="Grijseels S."/>
            <person name="Prigent S."/>
            <person name="Ji B."/>
            <person name="Dainat J."/>
            <person name="Nielsen K.F."/>
            <person name="Frisvad J.C."/>
            <person name="Workman M."/>
            <person name="Nielsen J."/>
        </authorList>
    </citation>
    <scope>NUCLEOTIDE SEQUENCE [LARGE SCALE GENOMIC DNA]</scope>
    <source>
        <strain evidence="6">IBT 13039</strain>
    </source>
</reference>
<feature type="region of interest" description="Disordered" evidence="4">
    <location>
        <begin position="246"/>
        <end position="265"/>
    </location>
</feature>
<evidence type="ECO:0000313" key="6">
    <source>
        <dbReference type="Proteomes" id="UP000191691"/>
    </source>
</evidence>
<dbReference type="InterPro" id="IPR006032">
    <property type="entry name" value="Ribosomal_uS12"/>
</dbReference>
<dbReference type="AlphaFoldDB" id="A0A1V6XYH1"/>
<dbReference type="STRING" id="60175.A0A1V6XYH1"/>
<evidence type="ECO:0000256" key="2">
    <source>
        <dbReference type="ARBA" id="ARBA00022980"/>
    </source>
</evidence>
<sequence>MTTTDDASGREKQRGQLLRQTRGTNNATPTHPITCHPLPPANSILSRYSRQRKGKQIAHLTPPKMSQLLSPIALRALRTLTHRPAISSPLCRTITTSPATFASKQSPITSRLNFHPVFRTAAVGFPAVPKRQFSSSPIIRATYNQVRRGIRTGQRARRGGSPALKGTPGLKGVCLKTGVTKPKKPNSGERKVARVRLSSGKVITAYIPGEGHNIQQHSVVQVRGGRAQDCPGVKYTLVRGGMDLGGVGSRMTSRSKYGTKKPKTN</sequence>
<dbReference type="GO" id="GO:0006412">
    <property type="term" value="P:translation"/>
    <property type="evidence" value="ECO:0007669"/>
    <property type="project" value="InterPro"/>
</dbReference>
<comment type="caution">
    <text evidence="5">The sequence shown here is derived from an EMBL/GenBank/DDBJ whole genome shotgun (WGS) entry which is preliminary data.</text>
</comment>
<proteinExistence type="inferred from homology"/>
<name>A0A1V6XYH1_PENNA</name>
<evidence type="ECO:0000256" key="4">
    <source>
        <dbReference type="SAM" id="MobiDB-lite"/>
    </source>
</evidence>
<evidence type="ECO:0000256" key="1">
    <source>
        <dbReference type="ARBA" id="ARBA00005657"/>
    </source>
</evidence>
<dbReference type="SUPFAM" id="SSF50249">
    <property type="entry name" value="Nucleic acid-binding proteins"/>
    <property type="match status" value="1"/>
</dbReference>
<evidence type="ECO:0000256" key="3">
    <source>
        <dbReference type="ARBA" id="ARBA00023274"/>
    </source>
</evidence>
<evidence type="ECO:0008006" key="7">
    <source>
        <dbReference type="Google" id="ProtNLM"/>
    </source>
</evidence>
<feature type="compositionally biased region" description="Polar residues" evidence="4">
    <location>
        <begin position="18"/>
        <end position="31"/>
    </location>
</feature>
<dbReference type="PRINTS" id="PR01034">
    <property type="entry name" value="RIBOSOMALS12"/>
</dbReference>
<dbReference type="GO" id="GO:0003735">
    <property type="term" value="F:structural constituent of ribosome"/>
    <property type="evidence" value="ECO:0007669"/>
    <property type="project" value="InterPro"/>
</dbReference>
<dbReference type="Gene3D" id="2.40.50.140">
    <property type="entry name" value="Nucleic acid-binding proteins"/>
    <property type="match status" value="1"/>
</dbReference>
<dbReference type="PANTHER" id="PTHR11652">
    <property type="entry name" value="30S RIBOSOMAL PROTEIN S12 FAMILY MEMBER"/>
    <property type="match status" value="1"/>
</dbReference>
<keyword evidence="2" id="KW-0689">Ribosomal protein</keyword>
<gene>
    <name evidence="5" type="ORF">PENNAL_c0047G07537</name>
</gene>
<dbReference type="NCBIfam" id="TIGR00981">
    <property type="entry name" value="rpsL_bact"/>
    <property type="match status" value="1"/>
</dbReference>
<dbReference type="CDD" id="cd03368">
    <property type="entry name" value="Ribosomal_S12"/>
    <property type="match status" value="1"/>
</dbReference>
<keyword evidence="3" id="KW-0687">Ribonucleoprotein</keyword>
<dbReference type="FunFam" id="2.40.50.140:FF:000099">
    <property type="entry name" value="Ribosomal protein S12, mitochondrial"/>
    <property type="match status" value="1"/>
</dbReference>
<evidence type="ECO:0000313" key="5">
    <source>
        <dbReference type="EMBL" id="OQE80183.1"/>
    </source>
</evidence>